<keyword evidence="2" id="KW-0677">Repeat</keyword>
<feature type="domain" description="ABC transporter" evidence="5">
    <location>
        <begin position="5"/>
        <end position="237"/>
    </location>
</feature>
<reference evidence="7" key="1">
    <citation type="submission" date="2018-04" db="EMBL/GenBank/DDBJ databases">
        <authorList>
            <person name="Liu S."/>
            <person name="Wang Z."/>
            <person name="Li J."/>
        </authorList>
    </citation>
    <scope>NUCLEOTIDE SEQUENCE [LARGE SCALE GENOMIC DNA]</scope>
    <source>
        <strain evidence="7">S1194</strain>
    </source>
</reference>
<dbReference type="CDD" id="cd03216">
    <property type="entry name" value="ABC_Carb_Monos_I"/>
    <property type="match status" value="1"/>
</dbReference>
<dbReference type="InterPro" id="IPR017871">
    <property type="entry name" value="ABC_transporter-like_CS"/>
</dbReference>
<accession>A0A2U1T355</accession>
<keyword evidence="3" id="KW-0547">Nucleotide-binding</keyword>
<evidence type="ECO:0000256" key="3">
    <source>
        <dbReference type="ARBA" id="ARBA00022741"/>
    </source>
</evidence>
<keyword evidence="4 6" id="KW-0067">ATP-binding</keyword>
<dbReference type="InterPro" id="IPR027417">
    <property type="entry name" value="P-loop_NTPase"/>
</dbReference>
<dbReference type="SMART" id="SM00382">
    <property type="entry name" value="AAA"/>
    <property type="match status" value="1"/>
</dbReference>
<evidence type="ECO:0000313" key="6">
    <source>
        <dbReference type="EMBL" id="PWB98296.1"/>
    </source>
</evidence>
<dbReference type="InterPro" id="IPR050107">
    <property type="entry name" value="ABC_carbohydrate_import_ATPase"/>
</dbReference>
<dbReference type="EMBL" id="QEEX01000001">
    <property type="protein sequence ID" value="PWB98296.1"/>
    <property type="molecule type" value="Genomic_DNA"/>
</dbReference>
<proteinExistence type="predicted"/>
<evidence type="ECO:0000256" key="2">
    <source>
        <dbReference type="ARBA" id="ARBA00022737"/>
    </source>
</evidence>
<dbReference type="SUPFAM" id="SSF52540">
    <property type="entry name" value="P-loop containing nucleoside triphosphate hydrolases"/>
    <property type="match status" value="2"/>
</dbReference>
<feature type="domain" description="ABC transporter" evidence="5">
    <location>
        <begin position="253"/>
        <end position="494"/>
    </location>
</feature>
<gene>
    <name evidence="6" type="ORF">DF220_10985</name>
</gene>
<evidence type="ECO:0000259" key="5">
    <source>
        <dbReference type="PROSITE" id="PS50893"/>
    </source>
</evidence>
<evidence type="ECO:0000313" key="7">
    <source>
        <dbReference type="Proteomes" id="UP000244978"/>
    </source>
</evidence>
<dbReference type="Pfam" id="PF00005">
    <property type="entry name" value="ABC_tran"/>
    <property type="match status" value="2"/>
</dbReference>
<dbReference type="PROSITE" id="PS50893">
    <property type="entry name" value="ABC_TRANSPORTER_2"/>
    <property type="match status" value="2"/>
</dbReference>
<dbReference type="InterPro" id="IPR003593">
    <property type="entry name" value="AAA+_ATPase"/>
</dbReference>
<dbReference type="GO" id="GO:0005524">
    <property type="term" value="F:ATP binding"/>
    <property type="evidence" value="ECO:0007669"/>
    <property type="project" value="UniProtKB-KW"/>
</dbReference>
<comment type="caution">
    <text evidence="6">The sequence shown here is derived from an EMBL/GenBank/DDBJ whole genome shotgun (WGS) entry which is preliminary data.</text>
</comment>
<dbReference type="InterPro" id="IPR003439">
    <property type="entry name" value="ABC_transporter-like_ATP-bd"/>
</dbReference>
<sequence>MRAPLSLLGVSKNFGGAQALRDVTFTVEPGRIHALVGENGAGKSTAIKILSGLEQPSSGVVTVGGEAVVLGGRAAAIRQGIGLVPQQLSLIGEMTLAENFILTQPSALARRRDASRLLRSTAENAGLAITIDRPVSELGLAERQLGELTIALAQGASILLLDEPTSAIGPYESGGLFEHVRSLADGGVGVVLITHRIDEVRQVADDVTVLSHGVVTLSGPVADFTDAELVQAMVGELPAVEQRPAFCGGRDRLVISGLTARGAGSAAIIDVDLTVRSGEIVGVLGVAGNGQNVLADAAAAIIRPLRGTVTVDGVEVTGRADVAASAGVAYVPEVRGDFVVPDAPVTTSAIVRRLRDPEFSRRRVLQWRAITEFTRGLQERHDVRPRNPHALAGSLSGGNQQKLLVGRELDGTPAVAILHGPTQGLDLNAAGAIRREVATAAANGTAVLLLSADVDEVRELADRILVVSHGRIVDEFETADFDSHRVGRAMAGLTQEASA</sequence>
<evidence type="ECO:0000256" key="4">
    <source>
        <dbReference type="ARBA" id="ARBA00022840"/>
    </source>
</evidence>
<dbReference type="GO" id="GO:0016887">
    <property type="term" value="F:ATP hydrolysis activity"/>
    <property type="evidence" value="ECO:0007669"/>
    <property type="project" value="InterPro"/>
</dbReference>
<dbReference type="RefSeq" id="WP_108998027.1">
    <property type="nucleotide sequence ID" value="NZ_QEEX01000001.1"/>
</dbReference>
<dbReference type="PANTHER" id="PTHR43790">
    <property type="entry name" value="CARBOHYDRATE TRANSPORT ATP-BINDING PROTEIN MG119-RELATED"/>
    <property type="match status" value="1"/>
</dbReference>
<dbReference type="Gene3D" id="3.40.50.300">
    <property type="entry name" value="P-loop containing nucleotide triphosphate hydrolases"/>
    <property type="match status" value="2"/>
</dbReference>
<organism evidence="6 7">
    <name type="scientific">Homoserinimonas hongtaonis</name>
    <dbReference type="NCBI Taxonomy" id="2079791"/>
    <lineage>
        <taxon>Bacteria</taxon>
        <taxon>Bacillati</taxon>
        <taxon>Actinomycetota</taxon>
        <taxon>Actinomycetes</taxon>
        <taxon>Micrococcales</taxon>
        <taxon>Microbacteriaceae</taxon>
        <taxon>Homoserinimonas</taxon>
    </lineage>
</organism>
<dbReference type="PROSITE" id="PS00211">
    <property type="entry name" value="ABC_TRANSPORTER_1"/>
    <property type="match status" value="1"/>
</dbReference>
<evidence type="ECO:0000256" key="1">
    <source>
        <dbReference type="ARBA" id="ARBA00022448"/>
    </source>
</evidence>
<keyword evidence="7" id="KW-1185">Reference proteome</keyword>
<dbReference type="PANTHER" id="PTHR43790:SF9">
    <property type="entry name" value="GALACTOFURANOSE TRANSPORTER ATP-BINDING PROTEIN YTFR"/>
    <property type="match status" value="1"/>
</dbReference>
<protein>
    <submittedName>
        <fullName evidence="6">Heme ABC transporter ATP-binding protein</fullName>
    </submittedName>
</protein>
<dbReference type="Proteomes" id="UP000244978">
    <property type="component" value="Unassembled WGS sequence"/>
</dbReference>
<keyword evidence="1" id="KW-0813">Transport</keyword>
<dbReference type="AlphaFoldDB" id="A0A2U1T355"/>
<name>A0A2U1T355_9MICO</name>